<reference evidence="2" key="1">
    <citation type="submission" date="2021-01" db="EMBL/GenBank/DDBJ databases">
        <title>Phytophthora aleatoria, a newly-described species from Pinus radiata is distinct from Phytophthora cactorum isolates based on comparative genomics.</title>
        <authorList>
            <person name="Mcdougal R."/>
            <person name="Panda P."/>
            <person name="Williams N."/>
            <person name="Studholme D.J."/>
        </authorList>
    </citation>
    <scope>NUCLEOTIDE SEQUENCE</scope>
    <source>
        <strain evidence="2">NZFS 3830</strain>
    </source>
</reference>
<dbReference type="OrthoDB" id="128500at2759"/>
<feature type="transmembrane region" description="Helical" evidence="1">
    <location>
        <begin position="253"/>
        <end position="282"/>
    </location>
</feature>
<evidence type="ECO:0000313" key="2">
    <source>
        <dbReference type="EMBL" id="KAG6946240.1"/>
    </source>
</evidence>
<keyword evidence="1" id="KW-1133">Transmembrane helix</keyword>
<evidence type="ECO:0000256" key="1">
    <source>
        <dbReference type="SAM" id="Phobius"/>
    </source>
</evidence>
<feature type="transmembrane region" description="Helical" evidence="1">
    <location>
        <begin position="53"/>
        <end position="71"/>
    </location>
</feature>
<evidence type="ECO:0000313" key="3">
    <source>
        <dbReference type="Proteomes" id="UP000688947"/>
    </source>
</evidence>
<feature type="transmembrane region" description="Helical" evidence="1">
    <location>
        <begin position="150"/>
        <end position="171"/>
    </location>
</feature>
<protein>
    <submittedName>
        <fullName evidence="2">Uncharacterized protein</fullName>
    </submittedName>
</protein>
<keyword evidence="1" id="KW-0472">Membrane</keyword>
<proteinExistence type="predicted"/>
<gene>
    <name evidence="2" type="ORF">JG687_00016821</name>
</gene>
<keyword evidence="1" id="KW-0812">Transmembrane</keyword>
<dbReference type="VEuPathDB" id="FungiDB:PC110_g19554"/>
<organism evidence="2 3">
    <name type="scientific">Phytophthora cactorum</name>
    <dbReference type="NCBI Taxonomy" id="29920"/>
    <lineage>
        <taxon>Eukaryota</taxon>
        <taxon>Sar</taxon>
        <taxon>Stramenopiles</taxon>
        <taxon>Oomycota</taxon>
        <taxon>Peronosporomycetes</taxon>
        <taxon>Peronosporales</taxon>
        <taxon>Peronosporaceae</taxon>
        <taxon>Phytophthora</taxon>
    </lineage>
</organism>
<comment type="caution">
    <text evidence="2">The sequence shown here is derived from an EMBL/GenBank/DDBJ whole genome shotgun (WGS) entry which is preliminary data.</text>
</comment>
<dbReference type="Proteomes" id="UP000688947">
    <property type="component" value="Unassembled WGS sequence"/>
</dbReference>
<feature type="transmembrane region" description="Helical" evidence="1">
    <location>
        <begin position="83"/>
        <end position="103"/>
    </location>
</feature>
<sequence>MTAITKPKCAGVTLFERLLTGWRALQVSHQGSYSIERLESFDYYCRATSRTRVLLVCVLTPLPALLLIVLLECLPLNSPSDGWAANWIFWIRLGCTICTMTFAGMTKLYTFVPDLNATLRKNIVVAIGSSAAYVATALLAANIVGFPIPLLWILGGSVMSIYVPAMVLLVFGLAPFKANSPCRVNLKRFSRYFFAYMTLAGVFPFYKVLYEFIPAKFRGIVVVILPLWRLAAKNFMVRATRELEDFMPEIVAFTVDFFSALFVSVCMSSSGPINLGVFFIAADIG</sequence>
<feature type="transmembrane region" description="Helical" evidence="1">
    <location>
        <begin position="123"/>
        <end position="144"/>
    </location>
</feature>
<feature type="transmembrane region" description="Helical" evidence="1">
    <location>
        <begin position="192"/>
        <end position="209"/>
    </location>
</feature>
<dbReference type="AlphaFoldDB" id="A0A8T1TQZ9"/>
<accession>A0A8T1TQZ9</accession>
<dbReference type="EMBL" id="JAENGZ010001785">
    <property type="protein sequence ID" value="KAG6946240.1"/>
    <property type="molecule type" value="Genomic_DNA"/>
</dbReference>
<name>A0A8T1TQZ9_9STRA</name>